<evidence type="ECO:0000259" key="3">
    <source>
        <dbReference type="Pfam" id="PF13649"/>
    </source>
</evidence>
<sequence length="246" mass="27987">MTVGNAMYDAIGSRFEEFTDSASQRSVETETFFSMVGDVRGKSVLDLACGYGFFGRELYRRGAKAVVGVDISPSMIQLARDESARNGESIEYHVRNVAEMEILGQFDLITAAWLFNYAQSPEELEKMFVVAARNLLPGGRLVAYTVEPDYRLALGNFTTYGVTVKNEQPHLGGYRCDAEFVTHPPSAFTFYRWGRGVYERAIQRAGFSEWHWQKPIISQQSRSRYPADYWEQFERNCLQTGLVCTR</sequence>
<dbReference type="Proteomes" id="UP001305928">
    <property type="component" value="Chromosome"/>
</dbReference>
<dbReference type="InterPro" id="IPR029063">
    <property type="entry name" value="SAM-dependent_MTases_sf"/>
</dbReference>
<organism evidence="4 5">
    <name type="scientific">Pseudomonas benzenivorans</name>
    <dbReference type="NCBI Taxonomy" id="556533"/>
    <lineage>
        <taxon>Bacteria</taxon>
        <taxon>Pseudomonadati</taxon>
        <taxon>Pseudomonadota</taxon>
        <taxon>Gammaproteobacteria</taxon>
        <taxon>Pseudomonadales</taxon>
        <taxon>Pseudomonadaceae</taxon>
        <taxon>Pseudomonas</taxon>
    </lineage>
</organism>
<proteinExistence type="predicted"/>
<evidence type="ECO:0000256" key="1">
    <source>
        <dbReference type="ARBA" id="ARBA00022603"/>
    </source>
</evidence>
<reference evidence="4 5" key="1">
    <citation type="submission" date="2023-11" db="EMBL/GenBank/DDBJ databases">
        <title>Complete genome of Pseudomonas benzenivorans BA3361.</title>
        <authorList>
            <person name="Shin S.Y."/>
            <person name="Song J."/>
            <person name="Kang H."/>
        </authorList>
    </citation>
    <scope>NUCLEOTIDE SEQUENCE [LARGE SCALE GENOMIC DNA]</scope>
    <source>
        <strain evidence="4 5">HNIBRBA3361</strain>
    </source>
</reference>
<keyword evidence="1 4" id="KW-0489">Methyltransferase</keyword>
<protein>
    <submittedName>
        <fullName evidence="4">Class I SAM-dependent methyltransferase</fullName>
        <ecNumber evidence="4">2.1.1.-</ecNumber>
    </submittedName>
</protein>
<dbReference type="GO" id="GO:0032259">
    <property type="term" value="P:methylation"/>
    <property type="evidence" value="ECO:0007669"/>
    <property type="project" value="UniProtKB-KW"/>
</dbReference>
<keyword evidence="5" id="KW-1185">Reference proteome</keyword>
<dbReference type="PANTHER" id="PTHR43861:SF1">
    <property type="entry name" value="TRANS-ACONITATE 2-METHYLTRANSFERASE"/>
    <property type="match status" value="1"/>
</dbReference>
<dbReference type="Gene3D" id="3.40.50.150">
    <property type="entry name" value="Vaccinia Virus protein VP39"/>
    <property type="match status" value="1"/>
</dbReference>
<dbReference type="PANTHER" id="PTHR43861">
    <property type="entry name" value="TRANS-ACONITATE 2-METHYLTRANSFERASE-RELATED"/>
    <property type="match status" value="1"/>
</dbReference>
<evidence type="ECO:0000256" key="2">
    <source>
        <dbReference type="ARBA" id="ARBA00022679"/>
    </source>
</evidence>
<dbReference type="SUPFAM" id="SSF53335">
    <property type="entry name" value="S-adenosyl-L-methionine-dependent methyltransferases"/>
    <property type="match status" value="1"/>
</dbReference>
<dbReference type="Pfam" id="PF13649">
    <property type="entry name" value="Methyltransf_25"/>
    <property type="match status" value="1"/>
</dbReference>
<keyword evidence="2 4" id="KW-0808">Transferase</keyword>
<dbReference type="InterPro" id="IPR041698">
    <property type="entry name" value="Methyltransf_25"/>
</dbReference>
<evidence type="ECO:0000313" key="4">
    <source>
        <dbReference type="EMBL" id="WPC05426.1"/>
    </source>
</evidence>
<evidence type="ECO:0000313" key="5">
    <source>
        <dbReference type="Proteomes" id="UP001305928"/>
    </source>
</evidence>
<feature type="domain" description="Methyltransferase" evidence="3">
    <location>
        <begin position="44"/>
        <end position="139"/>
    </location>
</feature>
<gene>
    <name evidence="4" type="ORF">SBP02_01345</name>
</gene>
<dbReference type="EC" id="2.1.1.-" evidence="4"/>
<name>A0ABZ0PXD4_9PSED</name>
<dbReference type="CDD" id="cd02440">
    <property type="entry name" value="AdoMet_MTases"/>
    <property type="match status" value="1"/>
</dbReference>
<dbReference type="GO" id="GO:0008168">
    <property type="term" value="F:methyltransferase activity"/>
    <property type="evidence" value="ECO:0007669"/>
    <property type="project" value="UniProtKB-KW"/>
</dbReference>
<dbReference type="EMBL" id="CP137892">
    <property type="protein sequence ID" value="WPC05426.1"/>
    <property type="molecule type" value="Genomic_DNA"/>
</dbReference>
<dbReference type="RefSeq" id="WP_318644624.1">
    <property type="nucleotide sequence ID" value="NZ_CP137892.1"/>
</dbReference>
<accession>A0ABZ0PXD4</accession>